<dbReference type="EC" id="3.2.2.31" evidence="5"/>
<gene>
    <name evidence="16" type="primary">mutY</name>
    <name evidence="16" type="ORF">ENR23_03080</name>
</gene>
<dbReference type="Gene3D" id="1.10.340.30">
    <property type="entry name" value="Hypothetical protein, domain 2"/>
    <property type="match status" value="1"/>
</dbReference>
<evidence type="ECO:0000256" key="1">
    <source>
        <dbReference type="ARBA" id="ARBA00000843"/>
    </source>
</evidence>
<reference evidence="16" key="1">
    <citation type="journal article" date="2020" name="mSystems">
        <title>Genome- and Community-Level Interaction Insights into Carbon Utilization and Element Cycling Functions of Hydrothermarchaeota in Hydrothermal Sediment.</title>
        <authorList>
            <person name="Zhou Z."/>
            <person name="Liu Y."/>
            <person name="Xu W."/>
            <person name="Pan J."/>
            <person name="Luo Z.H."/>
            <person name="Li M."/>
        </authorList>
    </citation>
    <scope>NUCLEOTIDE SEQUENCE [LARGE SCALE GENOMIC DNA]</scope>
    <source>
        <strain evidence="16">SpSt-381</strain>
    </source>
</reference>
<keyword evidence="10" id="KW-0378">Hydrolase</keyword>
<name>A0A832MKG4_UNCEI</name>
<dbReference type="InterPro" id="IPR023170">
    <property type="entry name" value="HhH_base_excis_C"/>
</dbReference>
<organism evidence="16">
    <name type="scientific">Eiseniibacteriota bacterium</name>
    <dbReference type="NCBI Taxonomy" id="2212470"/>
    <lineage>
        <taxon>Bacteria</taxon>
        <taxon>Candidatus Eiseniibacteriota</taxon>
    </lineage>
</organism>
<evidence type="ECO:0000256" key="5">
    <source>
        <dbReference type="ARBA" id="ARBA00012045"/>
    </source>
</evidence>
<keyword evidence="11" id="KW-0408">Iron</keyword>
<dbReference type="GO" id="GO:0046872">
    <property type="term" value="F:metal ion binding"/>
    <property type="evidence" value="ECO:0007669"/>
    <property type="project" value="UniProtKB-KW"/>
</dbReference>
<evidence type="ECO:0000313" key="16">
    <source>
        <dbReference type="EMBL" id="HGZ42405.1"/>
    </source>
</evidence>
<dbReference type="GO" id="GO:0000701">
    <property type="term" value="F:purine-specific mismatch base pair DNA N-glycosylase activity"/>
    <property type="evidence" value="ECO:0007669"/>
    <property type="project" value="UniProtKB-EC"/>
</dbReference>
<dbReference type="SMART" id="SM00478">
    <property type="entry name" value="ENDO3c"/>
    <property type="match status" value="1"/>
</dbReference>
<dbReference type="InterPro" id="IPR044298">
    <property type="entry name" value="MIG/MutY"/>
</dbReference>
<evidence type="ECO:0000256" key="4">
    <source>
        <dbReference type="ARBA" id="ARBA00008343"/>
    </source>
</evidence>
<dbReference type="InterPro" id="IPR029119">
    <property type="entry name" value="MutY_C"/>
</dbReference>
<evidence type="ECO:0000256" key="8">
    <source>
        <dbReference type="ARBA" id="ARBA00022723"/>
    </source>
</evidence>
<dbReference type="InterPro" id="IPR003651">
    <property type="entry name" value="Endonuclease3_FeS-loop_motif"/>
</dbReference>
<keyword evidence="14" id="KW-0326">Glycosidase</keyword>
<dbReference type="PANTHER" id="PTHR42944">
    <property type="entry name" value="ADENINE DNA GLYCOSYLASE"/>
    <property type="match status" value="1"/>
</dbReference>
<dbReference type="SUPFAM" id="SSF48150">
    <property type="entry name" value="DNA-glycosylase"/>
    <property type="match status" value="1"/>
</dbReference>
<dbReference type="GO" id="GO:0034039">
    <property type="term" value="F:8-oxo-7,8-dihydroguanine DNA N-glycosylase activity"/>
    <property type="evidence" value="ECO:0007669"/>
    <property type="project" value="TreeGrafter"/>
</dbReference>
<evidence type="ECO:0000256" key="2">
    <source>
        <dbReference type="ARBA" id="ARBA00001966"/>
    </source>
</evidence>
<sequence>MTPDPPPVLTPAGARLLRRRLLGWYARHARAMPWRATRDPYRVWVSEVMLQQTQVATATPYWHRFVERFPTLEALARAPLERVLEAWAGLGYYRRARHLHEAARAVVRDRGGRVPNDPAAFGALPGVGRYTVGAVLSIAFDRPLAALDGNVARVLARLAARPWSPRDPAGARALWALATSLVPMRRPGDWNQAVMELGATVCTPRAPRCGACPAAPLCRARTLGRPEDYPPAARRRAARRVRRAVALVGHGGRWLVVRREGALLGGLWEPPGVDLPDGAAARPALARALAAAGVRARLAPAGVARHVMTHRVIEAELWLGVPRGAPRARAGARWVDPAAPGVGLSAFARRALAAVRPSVRAAAGAARAARPGARARR</sequence>
<comment type="caution">
    <text evidence="16">The sequence shown here is derived from an EMBL/GenBank/DDBJ whole genome shotgun (WGS) entry which is preliminary data.</text>
</comment>
<keyword evidence="13" id="KW-0234">DNA repair</keyword>
<dbReference type="GO" id="GO:0006284">
    <property type="term" value="P:base-excision repair"/>
    <property type="evidence" value="ECO:0007669"/>
    <property type="project" value="InterPro"/>
</dbReference>
<dbReference type="InterPro" id="IPR003265">
    <property type="entry name" value="HhH-GPD_domain"/>
</dbReference>
<evidence type="ECO:0000256" key="12">
    <source>
        <dbReference type="ARBA" id="ARBA00023014"/>
    </source>
</evidence>
<dbReference type="InterPro" id="IPR011257">
    <property type="entry name" value="DNA_glycosylase"/>
</dbReference>
<keyword evidence="8" id="KW-0479">Metal-binding</keyword>
<evidence type="ECO:0000256" key="6">
    <source>
        <dbReference type="ARBA" id="ARBA00022023"/>
    </source>
</evidence>
<dbReference type="PANTHER" id="PTHR42944:SF1">
    <property type="entry name" value="ADENINE DNA GLYCOSYLASE"/>
    <property type="match status" value="1"/>
</dbReference>
<dbReference type="InterPro" id="IPR015797">
    <property type="entry name" value="NUDIX_hydrolase-like_dom_sf"/>
</dbReference>
<dbReference type="Pfam" id="PF00730">
    <property type="entry name" value="HhH-GPD"/>
    <property type="match status" value="1"/>
</dbReference>
<dbReference type="NCBIfam" id="TIGR01084">
    <property type="entry name" value="mutY"/>
    <property type="match status" value="1"/>
</dbReference>
<evidence type="ECO:0000259" key="15">
    <source>
        <dbReference type="SMART" id="SM00478"/>
    </source>
</evidence>
<dbReference type="GO" id="GO:0032357">
    <property type="term" value="F:oxidized purine DNA binding"/>
    <property type="evidence" value="ECO:0007669"/>
    <property type="project" value="TreeGrafter"/>
</dbReference>
<evidence type="ECO:0000256" key="3">
    <source>
        <dbReference type="ARBA" id="ARBA00002933"/>
    </source>
</evidence>
<dbReference type="GO" id="GO:0006298">
    <property type="term" value="P:mismatch repair"/>
    <property type="evidence" value="ECO:0007669"/>
    <property type="project" value="TreeGrafter"/>
</dbReference>
<comment type="similarity">
    <text evidence="4">Belongs to the Nth/MutY family.</text>
</comment>
<evidence type="ECO:0000256" key="10">
    <source>
        <dbReference type="ARBA" id="ARBA00022801"/>
    </source>
</evidence>
<protein>
    <recommendedName>
        <fullName evidence="6">Adenine DNA glycosylase</fullName>
        <ecNumber evidence="5">3.2.2.31</ecNumber>
    </recommendedName>
</protein>
<dbReference type="CDD" id="cd00056">
    <property type="entry name" value="ENDO3c"/>
    <property type="match status" value="1"/>
</dbReference>
<dbReference type="Gene3D" id="3.90.79.10">
    <property type="entry name" value="Nucleoside Triphosphate Pyrophosphohydrolase"/>
    <property type="match status" value="1"/>
</dbReference>
<keyword evidence="7" id="KW-0004">4Fe-4S</keyword>
<dbReference type="Gene3D" id="1.10.1670.10">
    <property type="entry name" value="Helix-hairpin-Helix base-excision DNA repair enzymes (C-terminal)"/>
    <property type="match status" value="1"/>
</dbReference>
<dbReference type="SUPFAM" id="SSF55811">
    <property type="entry name" value="Nudix"/>
    <property type="match status" value="1"/>
</dbReference>
<dbReference type="FunFam" id="1.10.340.30:FF:000002">
    <property type="entry name" value="Adenine DNA glycosylase"/>
    <property type="match status" value="1"/>
</dbReference>
<dbReference type="EMBL" id="DSQF01000004">
    <property type="protein sequence ID" value="HGZ42405.1"/>
    <property type="molecule type" value="Genomic_DNA"/>
</dbReference>
<keyword evidence="9" id="KW-0227">DNA damage</keyword>
<dbReference type="SMART" id="SM00525">
    <property type="entry name" value="FES"/>
    <property type="match status" value="1"/>
</dbReference>
<evidence type="ECO:0000256" key="14">
    <source>
        <dbReference type="ARBA" id="ARBA00023295"/>
    </source>
</evidence>
<evidence type="ECO:0000256" key="11">
    <source>
        <dbReference type="ARBA" id="ARBA00023004"/>
    </source>
</evidence>
<evidence type="ECO:0000256" key="13">
    <source>
        <dbReference type="ARBA" id="ARBA00023204"/>
    </source>
</evidence>
<proteinExistence type="inferred from homology"/>
<evidence type="ECO:0000256" key="9">
    <source>
        <dbReference type="ARBA" id="ARBA00022763"/>
    </source>
</evidence>
<keyword evidence="12" id="KW-0411">Iron-sulfur</keyword>
<evidence type="ECO:0000256" key="7">
    <source>
        <dbReference type="ARBA" id="ARBA00022485"/>
    </source>
</evidence>
<dbReference type="InterPro" id="IPR005760">
    <property type="entry name" value="A/G_AdeGlyc_MutY"/>
</dbReference>
<comment type="function">
    <text evidence="3">Adenine glycosylase active on G-A mispairs. MutY also corrects error-prone DNA synthesis past GO lesions which are due to the oxidatively damaged form of guanine: 7,8-dihydro-8-oxoguanine (8-oxo-dGTP).</text>
</comment>
<dbReference type="AlphaFoldDB" id="A0A832MKG4"/>
<comment type="cofactor">
    <cofactor evidence="2">
        <name>[4Fe-4S] cluster</name>
        <dbReference type="ChEBI" id="CHEBI:49883"/>
    </cofactor>
</comment>
<dbReference type="GO" id="GO:0051539">
    <property type="term" value="F:4 iron, 4 sulfur cluster binding"/>
    <property type="evidence" value="ECO:0007669"/>
    <property type="project" value="UniProtKB-KW"/>
</dbReference>
<dbReference type="Pfam" id="PF14815">
    <property type="entry name" value="NUDIX_4"/>
    <property type="match status" value="1"/>
</dbReference>
<accession>A0A832MKG4</accession>
<feature type="domain" description="HhH-GPD" evidence="15">
    <location>
        <begin position="49"/>
        <end position="200"/>
    </location>
</feature>
<comment type="catalytic activity">
    <reaction evidence="1">
        <text>Hydrolyzes free adenine bases from 7,8-dihydro-8-oxoguanine:adenine mismatched double-stranded DNA, leaving an apurinic site.</text>
        <dbReference type="EC" id="3.2.2.31"/>
    </reaction>
</comment>
<dbReference type="GO" id="GO:0035485">
    <property type="term" value="F:adenine/guanine mispair binding"/>
    <property type="evidence" value="ECO:0007669"/>
    <property type="project" value="TreeGrafter"/>
</dbReference>